<keyword evidence="3" id="KW-1185">Reference proteome</keyword>
<sequence>MMQAPIFQIVGYKNSGKTTVLCDLIEYGSSIGDQVATIKHHGHKQPLEPMHDQTDSYRLQKAGSFLTGVDSADTFQLEYNHKQSPPLQRLVELYQSFEPDLIVIEGFKKEAYKKAVILKEESDVQLLDLEQVAFVLTWNLEWVKHVDVPVFTMNERKHSIKNIYSIMKGREADE</sequence>
<protein>
    <submittedName>
        <fullName evidence="2">Molybdopterin-guanine dinucleotide biosynthesis protein B</fullName>
    </submittedName>
</protein>
<feature type="domain" description="Molybdopterin-guanine dinucleotide biosynthesis protein B (MobB)" evidence="1">
    <location>
        <begin position="6"/>
        <end position="127"/>
    </location>
</feature>
<dbReference type="InterPro" id="IPR004435">
    <property type="entry name" value="MobB_dom"/>
</dbReference>
<proteinExistence type="predicted"/>
<reference evidence="2" key="1">
    <citation type="submission" date="2022-04" db="EMBL/GenBank/DDBJ databases">
        <title>Halobacillus sp. isolated from saltern.</title>
        <authorList>
            <person name="Won M."/>
            <person name="Lee C.-M."/>
            <person name="Woen H.-Y."/>
            <person name="Kwon S.-W."/>
        </authorList>
    </citation>
    <scope>NUCLEOTIDE SEQUENCE</scope>
    <source>
        <strain evidence="2">SSHM10-5</strain>
    </source>
</reference>
<accession>A0ABY4HI93</accession>
<name>A0ABY4HI93_9BACI</name>
<evidence type="ECO:0000259" key="1">
    <source>
        <dbReference type="Pfam" id="PF03205"/>
    </source>
</evidence>
<dbReference type="PANTHER" id="PTHR40072">
    <property type="entry name" value="MOLYBDOPTERIN-GUANINE DINUCLEOTIDE BIOSYNTHESIS ADAPTER PROTEIN-RELATED"/>
    <property type="match status" value="1"/>
</dbReference>
<organism evidence="2 3">
    <name type="scientific">Halobacillus amylolyticus</name>
    <dbReference type="NCBI Taxonomy" id="2932259"/>
    <lineage>
        <taxon>Bacteria</taxon>
        <taxon>Bacillati</taxon>
        <taxon>Bacillota</taxon>
        <taxon>Bacilli</taxon>
        <taxon>Bacillales</taxon>
        <taxon>Bacillaceae</taxon>
        <taxon>Halobacillus</taxon>
    </lineage>
</organism>
<dbReference type="InterPro" id="IPR027417">
    <property type="entry name" value="P-loop_NTPase"/>
</dbReference>
<dbReference type="RefSeq" id="WP_245034538.1">
    <property type="nucleotide sequence ID" value="NZ_CP095075.1"/>
</dbReference>
<dbReference type="InterPro" id="IPR052539">
    <property type="entry name" value="MGD_biosynthesis_adapter"/>
</dbReference>
<dbReference type="Proteomes" id="UP000830326">
    <property type="component" value="Chromosome"/>
</dbReference>
<gene>
    <name evidence="2" type="primary">mobB</name>
    <name evidence="2" type="ORF">MUO15_06570</name>
</gene>
<dbReference type="PANTHER" id="PTHR40072:SF1">
    <property type="entry name" value="MOLYBDOPTERIN-GUANINE DINUCLEOTIDE BIOSYNTHESIS ADAPTER PROTEIN"/>
    <property type="match status" value="1"/>
</dbReference>
<dbReference type="NCBIfam" id="TIGR00176">
    <property type="entry name" value="mobB"/>
    <property type="match status" value="1"/>
</dbReference>
<dbReference type="Gene3D" id="3.40.50.300">
    <property type="entry name" value="P-loop containing nucleotide triphosphate hydrolases"/>
    <property type="match status" value="1"/>
</dbReference>
<dbReference type="EMBL" id="CP095075">
    <property type="protein sequence ID" value="UOR13145.1"/>
    <property type="molecule type" value="Genomic_DNA"/>
</dbReference>
<dbReference type="Pfam" id="PF03205">
    <property type="entry name" value="MobB"/>
    <property type="match status" value="1"/>
</dbReference>
<evidence type="ECO:0000313" key="2">
    <source>
        <dbReference type="EMBL" id="UOR13145.1"/>
    </source>
</evidence>
<dbReference type="SUPFAM" id="SSF52540">
    <property type="entry name" value="P-loop containing nucleoside triphosphate hydrolases"/>
    <property type="match status" value="1"/>
</dbReference>
<evidence type="ECO:0000313" key="3">
    <source>
        <dbReference type="Proteomes" id="UP000830326"/>
    </source>
</evidence>